<sequence length="1343" mass="145800">MAPPPRPIGNPFAQVALFPLFELNSIVLFVILFRYTKLGEVLSLSTTMNLVWLVSILLICRQGSIEAASRPAVVNVGAMFAAGSINGRVLKIAIEAARNDVNSDPSILRKTKLSISFHNSNYSGFLGLVGALKYMESDTFAIIGPQNSGMAHILSHLANELHVPLLSVTALDPTLASLQYPFFVQTAPNDQFQMAAIADIVSYFGWSEVVAIFTDDENSRNGVAALGEKLAEKRHKISYKAVLPPDPEPTREDVKNLLIKVRMVESRVIVIHTFSTSGLLVFDVAKELGMMENSTSPLSSKTASSIQGALTLRPHTPDSKRKRDFISRWNELSNGSIGLNPYGLYAYDTVWMLARAIDLLLEQGSSIAFSNITSIGPLGGLKGGTLNLGALSIFQGGKQLLDNILRTNTTGLTGRVAFHPDRSPLNPSYEIINTIASGYQRIGYWSNYSGISLVAPEKLSNRSNANQRLDTVVWPGGTTVKPRGWVFPNNGKKLRIGVPNRVSFQGFVSRTSNTDVVEGYCIDIFIAAINLLPYAVPYKFVLFGDGLKNPSYNELVNMVASGKFDAAVGDIAIVTNRTKIVDFTQPYIESGLVVVAPVRDSNSAWAFLRPFSSSMWGVTASFFITIGLVIWILEHRKNDEFRGPPRKQIVTILWFSFSTMFFAHRENTVTTLGRMVLIIWLFVVLVINSSYTASLTSMLTVKQLSSPITGIDTLITSTEPIGFQIGSFAQNYLVEQLDIPKSRLVPLGSPEAYATALKDKTVAAVVDERAYMELFLSENCKFSIRGAEFTKSGWGFAFPRDSPFAIDMSTAILTLSENGDLQKIYNKWLSRKICASESSSIVSDQLQLQSFWGLFLIAGIVSFIALLIYLFTTLHQYKRHTPEAEDQAEPSSQENINSHSILTRLLTFLSFVDKKVDESKKNKLKRKRKESVVPNGPNVIENEDDQSVRNASKRIQIDNPQEMRNADNDIWLTLVTFSLRPAMAICHQSPFKLFTAIPSQSSKPKPLHLRCNFSLPSRAPLTFTEPKPVFTSVKAFAPATVANLGPGFDFLGCAVDGLGDFVSLTIDPQVSPGEISISEISGDHNSKKLSRNPLSNCAGIAAIEVMKMLGVRSVGLSLTLEKGLPLGSGLGSSAASAAAGAVAVNEIFGGKLGIEELVIAGLKSEEKVSGYHADNIAPAIMGGFVLIRSYEPLDLIPLVFPDGKELFFVLATPEFEAPTKKMRAALPAEVGMAHHVWNSSQAGALVAAVLQGDVPGLGRALSSDKIVEPRRAPLIPGMDAVKKAAIEAGAFGCTISGAGPTAVAVTDDPEKGKVIGERMVAAFLKEGKLKAAASVSRLDRVAS</sequence>
<evidence type="ECO:0000256" key="18">
    <source>
        <dbReference type="ARBA" id="ARBA00023170"/>
    </source>
</evidence>
<protein>
    <recommendedName>
        <fullName evidence="6">Homoserine kinase</fullName>
        <ecNumber evidence="5">2.7.1.39</ecNumber>
    </recommendedName>
</protein>
<dbReference type="Gene3D" id="3.30.70.890">
    <property type="entry name" value="GHMP kinase, C-terminal domain"/>
    <property type="match status" value="1"/>
</dbReference>
<dbReference type="Pfam" id="PF00060">
    <property type="entry name" value="Lig_chan"/>
    <property type="match status" value="1"/>
</dbReference>
<evidence type="ECO:0000256" key="14">
    <source>
        <dbReference type="ARBA" id="ARBA00022840"/>
    </source>
</evidence>
<evidence type="ECO:0000256" key="6">
    <source>
        <dbReference type="ARBA" id="ARBA00017858"/>
    </source>
</evidence>
<keyword evidence="10" id="KW-0791">Threonine biosynthesis</keyword>
<evidence type="ECO:0000256" key="17">
    <source>
        <dbReference type="ARBA" id="ARBA00023136"/>
    </source>
</evidence>
<feature type="transmembrane region" description="Helical" evidence="24">
    <location>
        <begin position="41"/>
        <end position="60"/>
    </location>
</feature>
<keyword evidence="10" id="KW-0028">Amino-acid biosynthesis</keyword>
<feature type="transmembrane region" description="Helical" evidence="24">
    <location>
        <begin position="615"/>
        <end position="633"/>
    </location>
</feature>
<feature type="region of interest" description="Disordered" evidence="23">
    <location>
        <begin position="922"/>
        <end position="948"/>
    </location>
</feature>
<keyword evidence="20" id="KW-1071">Ligand-gated ion channel</keyword>
<evidence type="ECO:0000256" key="12">
    <source>
        <dbReference type="ARBA" id="ARBA00022741"/>
    </source>
</evidence>
<dbReference type="EMBL" id="RDQH01000331">
    <property type="protein sequence ID" value="RXH97824.1"/>
    <property type="molecule type" value="Genomic_DNA"/>
</dbReference>
<dbReference type="PRINTS" id="PR00958">
    <property type="entry name" value="HOMSERKINASE"/>
</dbReference>
<evidence type="ECO:0000256" key="24">
    <source>
        <dbReference type="SAM" id="Phobius"/>
    </source>
</evidence>
<evidence type="ECO:0000256" key="23">
    <source>
        <dbReference type="SAM" id="MobiDB-lite"/>
    </source>
</evidence>
<keyword evidence="19" id="KW-0325">Glycoprotein</keyword>
<keyword evidence="15 24" id="KW-1133">Transmembrane helix</keyword>
<gene>
    <name evidence="27" type="ORF">DVH24_010149</name>
</gene>
<dbReference type="SUPFAM" id="SSF55060">
    <property type="entry name" value="GHMP Kinase, C-terminal domain"/>
    <property type="match status" value="1"/>
</dbReference>
<dbReference type="GO" id="GO:0009611">
    <property type="term" value="P:response to wounding"/>
    <property type="evidence" value="ECO:0007669"/>
    <property type="project" value="UniProtKB-ARBA"/>
</dbReference>
<evidence type="ECO:0000313" key="28">
    <source>
        <dbReference type="Proteomes" id="UP000290289"/>
    </source>
</evidence>
<evidence type="ECO:0000256" key="13">
    <source>
        <dbReference type="ARBA" id="ARBA00022777"/>
    </source>
</evidence>
<dbReference type="SMART" id="SM00079">
    <property type="entry name" value="PBPe"/>
    <property type="match status" value="1"/>
</dbReference>
<dbReference type="InterPro" id="IPR019594">
    <property type="entry name" value="Glu/Gly-bd"/>
</dbReference>
<dbReference type="Gene3D" id="1.10.287.70">
    <property type="match status" value="1"/>
</dbReference>
<dbReference type="GO" id="GO:0016020">
    <property type="term" value="C:membrane"/>
    <property type="evidence" value="ECO:0007669"/>
    <property type="project" value="UniProtKB-SubCell"/>
</dbReference>
<evidence type="ECO:0000256" key="11">
    <source>
        <dbReference type="ARBA" id="ARBA00022729"/>
    </source>
</evidence>
<evidence type="ECO:0000259" key="25">
    <source>
        <dbReference type="SMART" id="SM00062"/>
    </source>
</evidence>
<dbReference type="GO" id="GO:1901701">
    <property type="term" value="P:cellular response to oxygen-containing compound"/>
    <property type="evidence" value="ECO:0007669"/>
    <property type="project" value="UniProtKB-ARBA"/>
</dbReference>
<dbReference type="InterPro" id="IPR001320">
    <property type="entry name" value="Iontro_rcpt_C"/>
</dbReference>
<evidence type="ECO:0000256" key="21">
    <source>
        <dbReference type="ARBA" id="ARBA00023303"/>
    </source>
</evidence>
<comment type="catalytic activity">
    <reaction evidence="22">
        <text>L-homoserine + ATP = O-phospho-L-homoserine + ADP + H(+)</text>
        <dbReference type="Rhea" id="RHEA:13985"/>
        <dbReference type="ChEBI" id="CHEBI:15378"/>
        <dbReference type="ChEBI" id="CHEBI:30616"/>
        <dbReference type="ChEBI" id="CHEBI:57476"/>
        <dbReference type="ChEBI" id="CHEBI:57590"/>
        <dbReference type="ChEBI" id="CHEBI:456216"/>
        <dbReference type="EC" id="2.7.1.39"/>
    </reaction>
    <physiologicalReaction direction="left-to-right" evidence="22">
        <dbReference type="Rhea" id="RHEA:13986"/>
    </physiologicalReaction>
</comment>
<dbReference type="Gene3D" id="3.40.50.2300">
    <property type="match status" value="2"/>
</dbReference>
<dbReference type="NCBIfam" id="TIGR00191">
    <property type="entry name" value="thrB"/>
    <property type="match status" value="1"/>
</dbReference>
<dbReference type="FunFam" id="1.10.287.70:FF:000037">
    <property type="entry name" value="Glutamate receptor"/>
    <property type="match status" value="1"/>
</dbReference>
<evidence type="ECO:0000256" key="20">
    <source>
        <dbReference type="ARBA" id="ARBA00023286"/>
    </source>
</evidence>
<dbReference type="Proteomes" id="UP000290289">
    <property type="component" value="Chromosome 5"/>
</dbReference>
<evidence type="ECO:0000256" key="2">
    <source>
        <dbReference type="ARBA" id="ARBA00005015"/>
    </source>
</evidence>
<dbReference type="SUPFAM" id="SSF54211">
    <property type="entry name" value="Ribosomal protein S5 domain 2-like"/>
    <property type="match status" value="1"/>
</dbReference>
<comment type="caution">
    <text evidence="27">The sequence shown here is derived from an EMBL/GenBank/DDBJ whole genome shotgun (WGS) entry which is preliminary data.</text>
</comment>
<evidence type="ECO:0000259" key="26">
    <source>
        <dbReference type="SMART" id="SM00079"/>
    </source>
</evidence>
<dbReference type="CDD" id="cd19990">
    <property type="entry name" value="PBP1_GABAb_receptor_plant"/>
    <property type="match status" value="1"/>
</dbReference>
<dbReference type="Pfam" id="PF00288">
    <property type="entry name" value="GHMP_kinases_N"/>
    <property type="match status" value="1"/>
</dbReference>
<dbReference type="SUPFAM" id="SSF53850">
    <property type="entry name" value="Periplasmic binding protein-like II"/>
    <property type="match status" value="1"/>
</dbReference>
<feature type="domain" description="Ionotropic glutamate receptor C-terminal" evidence="26">
    <location>
        <begin position="495"/>
        <end position="831"/>
    </location>
</feature>
<dbReference type="InterPro" id="IPR014721">
    <property type="entry name" value="Ribsml_uS5_D2-typ_fold_subgr"/>
</dbReference>
<feature type="transmembrane region" description="Helical" evidence="24">
    <location>
        <begin position="12"/>
        <end position="35"/>
    </location>
</feature>
<dbReference type="InterPro" id="IPR001638">
    <property type="entry name" value="Solute-binding_3/MltF_N"/>
</dbReference>
<evidence type="ECO:0000256" key="8">
    <source>
        <dbReference type="ARBA" id="ARBA00022679"/>
    </source>
</evidence>
<dbReference type="GO" id="GO:0005524">
    <property type="term" value="F:ATP binding"/>
    <property type="evidence" value="ECO:0007669"/>
    <property type="project" value="UniProtKB-KW"/>
</dbReference>
<dbReference type="Gene3D" id="3.30.230.10">
    <property type="match status" value="1"/>
</dbReference>
<keyword evidence="28" id="KW-1185">Reference proteome</keyword>
<dbReference type="EC" id="2.7.1.39" evidence="5"/>
<keyword evidence="8" id="KW-0808">Transferase</keyword>
<feature type="transmembrane region" description="Helical" evidence="24">
    <location>
        <begin position="851"/>
        <end position="871"/>
    </location>
</feature>
<dbReference type="PROSITE" id="PS00627">
    <property type="entry name" value="GHMP_KINASES_ATP"/>
    <property type="match status" value="1"/>
</dbReference>
<organism evidence="27 28">
    <name type="scientific">Malus domestica</name>
    <name type="common">Apple</name>
    <name type="synonym">Pyrus malus</name>
    <dbReference type="NCBI Taxonomy" id="3750"/>
    <lineage>
        <taxon>Eukaryota</taxon>
        <taxon>Viridiplantae</taxon>
        <taxon>Streptophyta</taxon>
        <taxon>Embryophyta</taxon>
        <taxon>Tracheophyta</taxon>
        <taxon>Spermatophyta</taxon>
        <taxon>Magnoliopsida</taxon>
        <taxon>eudicotyledons</taxon>
        <taxon>Gunneridae</taxon>
        <taxon>Pentapetalae</taxon>
        <taxon>rosids</taxon>
        <taxon>fabids</taxon>
        <taxon>Rosales</taxon>
        <taxon>Rosaceae</taxon>
        <taxon>Amygdaloideae</taxon>
        <taxon>Maleae</taxon>
        <taxon>Malus</taxon>
    </lineage>
</organism>
<dbReference type="Gene3D" id="3.40.190.10">
    <property type="entry name" value="Periplasmic binding protein-like II"/>
    <property type="match status" value="2"/>
</dbReference>
<keyword evidence="18" id="KW-0675">Receptor</keyword>
<dbReference type="NCBIfam" id="NF002288">
    <property type="entry name" value="PRK01212.1-4"/>
    <property type="match status" value="1"/>
</dbReference>
<evidence type="ECO:0000256" key="22">
    <source>
        <dbReference type="ARBA" id="ARBA00049913"/>
    </source>
</evidence>
<comment type="similarity">
    <text evidence="3">Belongs to the GHMP kinase family. Homoserine kinase subfamily.</text>
</comment>
<dbReference type="Pfam" id="PF10613">
    <property type="entry name" value="Lig_chan-Glu_bd"/>
    <property type="match status" value="1"/>
</dbReference>
<dbReference type="UniPathway" id="UPA00050">
    <property type="reaction ID" value="UER00064"/>
</dbReference>
<dbReference type="GO" id="GO:0009088">
    <property type="term" value="P:threonine biosynthetic process"/>
    <property type="evidence" value="ECO:0007669"/>
    <property type="project" value="UniProtKB-UniPathway"/>
</dbReference>
<dbReference type="InterPro" id="IPR020568">
    <property type="entry name" value="Ribosomal_Su5_D2-typ_SF"/>
</dbReference>
<comment type="similarity">
    <text evidence="4">Belongs to the glutamate-gated ion channel (TC 1.A.10.1) family.</text>
</comment>
<feature type="transmembrane region" description="Helical" evidence="24">
    <location>
        <begin position="645"/>
        <end position="663"/>
    </location>
</feature>
<evidence type="ECO:0000256" key="1">
    <source>
        <dbReference type="ARBA" id="ARBA00004141"/>
    </source>
</evidence>
<feature type="transmembrane region" description="Helical" evidence="24">
    <location>
        <begin position="675"/>
        <end position="693"/>
    </location>
</feature>
<proteinExistence type="inferred from homology"/>
<dbReference type="InterPro" id="IPR036554">
    <property type="entry name" value="GHMP_kinase_C_sf"/>
</dbReference>
<evidence type="ECO:0000256" key="16">
    <source>
        <dbReference type="ARBA" id="ARBA00023065"/>
    </source>
</evidence>
<evidence type="ECO:0000256" key="7">
    <source>
        <dbReference type="ARBA" id="ARBA00022448"/>
    </source>
</evidence>
<keyword evidence="14" id="KW-0067">ATP-binding</keyword>
<evidence type="ECO:0000256" key="15">
    <source>
        <dbReference type="ARBA" id="ARBA00022989"/>
    </source>
</evidence>
<name>A0A498JVI3_MALDO</name>
<dbReference type="Pfam" id="PF01094">
    <property type="entry name" value="ANF_receptor"/>
    <property type="match status" value="1"/>
</dbReference>
<keyword evidence="12" id="KW-0547">Nucleotide-binding</keyword>
<dbReference type="InterPro" id="IPR000870">
    <property type="entry name" value="Homoserine_kinase"/>
</dbReference>
<keyword evidence="21" id="KW-0407">Ion channel</keyword>
<keyword evidence="13" id="KW-0418">Kinase</keyword>
<reference evidence="27 28" key="1">
    <citation type="submission" date="2018-10" db="EMBL/GenBank/DDBJ databases">
        <title>A high-quality apple genome assembly.</title>
        <authorList>
            <person name="Hu J."/>
        </authorList>
    </citation>
    <scope>NUCLEOTIDE SEQUENCE [LARGE SCALE GENOMIC DNA]</scope>
    <source>
        <strain evidence="28">cv. HFTH1</strain>
        <tissue evidence="27">Young leaf</tissue>
    </source>
</reference>
<dbReference type="FunFam" id="3.40.190.10:FF:000175">
    <property type="entry name" value="Glutamate receptor"/>
    <property type="match status" value="1"/>
</dbReference>
<dbReference type="InterPro" id="IPR028082">
    <property type="entry name" value="Peripla_BP_I"/>
</dbReference>
<keyword evidence="17 24" id="KW-0472">Membrane</keyword>
<keyword evidence="9 24" id="KW-0812">Transmembrane</keyword>
<evidence type="ECO:0000256" key="10">
    <source>
        <dbReference type="ARBA" id="ARBA00022697"/>
    </source>
</evidence>
<dbReference type="InterPro" id="IPR044440">
    <property type="entry name" value="GABAb_receptor_plant_PBP1"/>
</dbReference>
<dbReference type="InterPro" id="IPR006204">
    <property type="entry name" value="GHMP_kinase_N_dom"/>
</dbReference>
<dbReference type="Pfam" id="PF08544">
    <property type="entry name" value="GHMP_kinases_C"/>
    <property type="match status" value="1"/>
</dbReference>
<keyword evidence="7" id="KW-0813">Transport</keyword>
<dbReference type="SMART" id="SM00062">
    <property type="entry name" value="PBPb"/>
    <property type="match status" value="1"/>
</dbReference>
<comment type="subcellular location">
    <subcellularLocation>
        <location evidence="1">Membrane</location>
        <topology evidence="1">Multi-pass membrane protein</topology>
    </subcellularLocation>
</comment>
<dbReference type="GO" id="GO:0015276">
    <property type="term" value="F:ligand-gated monoatomic ion channel activity"/>
    <property type="evidence" value="ECO:0007669"/>
    <property type="project" value="InterPro"/>
</dbReference>
<dbReference type="GO" id="GO:0004413">
    <property type="term" value="F:homoserine kinase activity"/>
    <property type="evidence" value="ECO:0007669"/>
    <property type="project" value="UniProtKB-EC"/>
</dbReference>
<comment type="pathway">
    <text evidence="2">Amino-acid biosynthesis; L-threonine biosynthesis; L-threonine from L-aspartate: step 4/5.</text>
</comment>
<evidence type="ECO:0000256" key="3">
    <source>
        <dbReference type="ARBA" id="ARBA00007370"/>
    </source>
</evidence>
<dbReference type="SUPFAM" id="SSF53822">
    <property type="entry name" value="Periplasmic binding protein-like I"/>
    <property type="match status" value="1"/>
</dbReference>
<keyword evidence="11" id="KW-0732">Signal</keyword>
<dbReference type="FunFam" id="3.40.190.10:FF:000054">
    <property type="entry name" value="Glutamate receptor"/>
    <property type="match status" value="1"/>
</dbReference>
<dbReference type="CDD" id="cd13686">
    <property type="entry name" value="GluR_Plant"/>
    <property type="match status" value="1"/>
</dbReference>
<feature type="domain" description="Solute-binding protein family 3/N-terminal" evidence="25">
    <location>
        <begin position="493"/>
        <end position="832"/>
    </location>
</feature>
<dbReference type="HAMAP" id="MF_00384">
    <property type="entry name" value="Homoser_kinase"/>
    <property type="match status" value="1"/>
</dbReference>
<dbReference type="InterPro" id="IPR015683">
    <property type="entry name" value="Ionotropic_Glu_rcpt"/>
</dbReference>
<dbReference type="InterPro" id="IPR013750">
    <property type="entry name" value="GHMP_kinase_C_dom"/>
</dbReference>
<accession>A0A498JVI3</accession>
<dbReference type="GO" id="GO:0007165">
    <property type="term" value="P:signal transduction"/>
    <property type="evidence" value="ECO:0007669"/>
    <property type="project" value="UniProtKB-ARBA"/>
</dbReference>
<dbReference type="InterPro" id="IPR001828">
    <property type="entry name" value="ANF_lig-bd_rcpt"/>
</dbReference>
<keyword evidence="16" id="KW-0406">Ion transport</keyword>
<dbReference type="InterPro" id="IPR006203">
    <property type="entry name" value="GHMP_knse_ATP-bd_CS"/>
</dbReference>
<dbReference type="PANTHER" id="PTHR18966">
    <property type="entry name" value="IONOTROPIC GLUTAMATE RECEPTOR"/>
    <property type="match status" value="1"/>
</dbReference>
<evidence type="ECO:0000313" key="27">
    <source>
        <dbReference type="EMBL" id="RXH97824.1"/>
    </source>
</evidence>
<evidence type="ECO:0000256" key="4">
    <source>
        <dbReference type="ARBA" id="ARBA00008685"/>
    </source>
</evidence>
<evidence type="ECO:0000256" key="5">
    <source>
        <dbReference type="ARBA" id="ARBA00012078"/>
    </source>
</evidence>
<evidence type="ECO:0000256" key="9">
    <source>
        <dbReference type="ARBA" id="ARBA00022692"/>
    </source>
</evidence>
<evidence type="ECO:0000256" key="19">
    <source>
        <dbReference type="ARBA" id="ARBA00023180"/>
    </source>
</evidence>